<organism evidence="1">
    <name type="scientific">Arundo donax</name>
    <name type="common">Giant reed</name>
    <name type="synonym">Donax arundinaceus</name>
    <dbReference type="NCBI Taxonomy" id="35708"/>
    <lineage>
        <taxon>Eukaryota</taxon>
        <taxon>Viridiplantae</taxon>
        <taxon>Streptophyta</taxon>
        <taxon>Embryophyta</taxon>
        <taxon>Tracheophyta</taxon>
        <taxon>Spermatophyta</taxon>
        <taxon>Magnoliopsida</taxon>
        <taxon>Liliopsida</taxon>
        <taxon>Poales</taxon>
        <taxon>Poaceae</taxon>
        <taxon>PACMAD clade</taxon>
        <taxon>Arundinoideae</taxon>
        <taxon>Arundineae</taxon>
        <taxon>Arundo</taxon>
    </lineage>
</organism>
<sequence length="25" mass="3024">MVTPFVVVIFFPHYHCPFISWTLEI</sequence>
<reference evidence="1" key="1">
    <citation type="submission" date="2014-09" db="EMBL/GenBank/DDBJ databases">
        <authorList>
            <person name="Magalhaes I.L.F."/>
            <person name="Oliveira U."/>
            <person name="Santos F.R."/>
            <person name="Vidigal T.H.D.A."/>
            <person name="Brescovit A.D."/>
            <person name="Santos A.J."/>
        </authorList>
    </citation>
    <scope>NUCLEOTIDE SEQUENCE</scope>
    <source>
        <tissue evidence="1">Shoot tissue taken approximately 20 cm above the soil surface</tissue>
    </source>
</reference>
<dbReference type="AlphaFoldDB" id="A0A0A9GKH3"/>
<evidence type="ECO:0000313" key="1">
    <source>
        <dbReference type="EMBL" id="JAE23934.1"/>
    </source>
</evidence>
<reference evidence="1" key="2">
    <citation type="journal article" date="2015" name="Data Brief">
        <title>Shoot transcriptome of the giant reed, Arundo donax.</title>
        <authorList>
            <person name="Barrero R.A."/>
            <person name="Guerrero F.D."/>
            <person name="Moolhuijzen P."/>
            <person name="Goolsby J.A."/>
            <person name="Tidwell J."/>
            <person name="Bellgard S.E."/>
            <person name="Bellgard M.I."/>
        </authorList>
    </citation>
    <scope>NUCLEOTIDE SEQUENCE</scope>
    <source>
        <tissue evidence="1">Shoot tissue taken approximately 20 cm above the soil surface</tissue>
    </source>
</reference>
<name>A0A0A9GKH3_ARUDO</name>
<accession>A0A0A9GKH3</accession>
<dbReference type="EMBL" id="GBRH01173962">
    <property type="protein sequence ID" value="JAE23934.1"/>
    <property type="molecule type" value="Transcribed_RNA"/>
</dbReference>
<protein>
    <submittedName>
        <fullName evidence="1">Uncharacterized protein</fullName>
    </submittedName>
</protein>
<proteinExistence type="predicted"/>